<comment type="caution">
    <text evidence="1">The sequence shown here is derived from an EMBL/GenBank/DDBJ whole genome shotgun (WGS) entry which is preliminary data.</text>
</comment>
<gene>
    <name evidence="1" type="ORF">KQX54_012460</name>
</gene>
<dbReference type="EMBL" id="JAHXZJ010002609">
    <property type="protein sequence ID" value="KAH0540085.1"/>
    <property type="molecule type" value="Genomic_DNA"/>
</dbReference>
<name>A0AAV7I0K7_COTGL</name>
<sequence>MDPSLWSAYYYAKKDYRATLLAKASQYQKFITNQFDLARTPSEFWRAVNTARGHKMLHNPIPPDSCYMEKIETAHLYFYKRLMHIPSCTPNYALRLELNLSHNSLEICKAAYNWVIKILDMKQESLPKICLLRLIALNNVAPDKPNWIQYLKRILQSINEVNILDNLSSHHLKLNKERIIHIYRDSLRNSDLERYSHSTACQIILYKTPTDGLPNYLRSCPQYLVVPKIQLRLANNFNCNISIDKSLINLNPMQMYRYCHNLAAETVEHFLLDCPLFHIPRLTHLQPIEDLSPRMNLVLILDDQSVASLKALHLSLRESAKLIDDKTCDFCICWNLMLFERLTLLLSSLRLLHSFRRCLMVTVSSRLEQTSGSLLVIRWTCMRLVWPTCSLVMIV</sequence>
<protein>
    <submittedName>
        <fullName evidence="1">Uncharacterized protein</fullName>
    </submittedName>
</protein>
<keyword evidence="2" id="KW-1185">Reference proteome</keyword>
<reference evidence="1 2" key="1">
    <citation type="journal article" date="2021" name="J. Hered.">
        <title>A chromosome-level genome assembly of the parasitoid wasp, Cotesia glomerata (Hymenoptera: Braconidae).</title>
        <authorList>
            <person name="Pinto B.J."/>
            <person name="Weis J.J."/>
            <person name="Gamble T."/>
            <person name="Ode P.J."/>
            <person name="Paul R."/>
            <person name="Zaspel J.M."/>
        </authorList>
    </citation>
    <scope>NUCLEOTIDE SEQUENCE [LARGE SCALE GENOMIC DNA]</scope>
    <source>
        <strain evidence="1">CgM1</strain>
    </source>
</reference>
<dbReference type="Proteomes" id="UP000826195">
    <property type="component" value="Unassembled WGS sequence"/>
</dbReference>
<accession>A0AAV7I0K7</accession>
<evidence type="ECO:0000313" key="1">
    <source>
        <dbReference type="EMBL" id="KAH0540085.1"/>
    </source>
</evidence>
<organism evidence="1 2">
    <name type="scientific">Cotesia glomerata</name>
    <name type="common">Lepidopteran parasitic wasp</name>
    <name type="synonym">Apanteles glomeratus</name>
    <dbReference type="NCBI Taxonomy" id="32391"/>
    <lineage>
        <taxon>Eukaryota</taxon>
        <taxon>Metazoa</taxon>
        <taxon>Ecdysozoa</taxon>
        <taxon>Arthropoda</taxon>
        <taxon>Hexapoda</taxon>
        <taxon>Insecta</taxon>
        <taxon>Pterygota</taxon>
        <taxon>Neoptera</taxon>
        <taxon>Endopterygota</taxon>
        <taxon>Hymenoptera</taxon>
        <taxon>Apocrita</taxon>
        <taxon>Ichneumonoidea</taxon>
        <taxon>Braconidae</taxon>
        <taxon>Microgastrinae</taxon>
        <taxon>Cotesia</taxon>
    </lineage>
</organism>
<dbReference type="AlphaFoldDB" id="A0AAV7I0K7"/>
<proteinExistence type="predicted"/>
<evidence type="ECO:0000313" key="2">
    <source>
        <dbReference type="Proteomes" id="UP000826195"/>
    </source>
</evidence>